<protein>
    <recommendedName>
        <fullName evidence="1">AB hydrolase-1 domain-containing protein</fullName>
    </recommendedName>
</protein>
<gene>
    <name evidence="2" type="ORF">IFR04_008737</name>
</gene>
<evidence type="ECO:0000313" key="2">
    <source>
        <dbReference type="EMBL" id="KAG4418144.1"/>
    </source>
</evidence>
<dbReference type="GO" id="GO:0046464">
    <property type="term" value="P:acylglycerol catabolic process"/>
    <property type="evidence" value="ECO:0007669"/>
    <property type="project" value="TreeGrafter"/>
</dbReference>
<evidence type="ECO:0000313" key="3">
    <source>
        <dbReference type="Proteomes" id="UP000664132"/>
    </source>
</evidence>
<proteinExistence type="predicted"/>
<feature type="domain" description="AB hydrolase-1" evidence="1">
    <location>
        <begin position="32"/>
        <end position="255"/>
    </location>
</feature>
<comment type="caution">
    <text evidence="2">The sequence shown here is derived from an EMBL/GenBank/DDBJ whole genome shotgun (WGS) entry which is preliminary data.</text>
</comment>
<dbReference type="Gene3D" id="3.40.50.1820">
    <property type="entry name" value="alpha/beta hydrolase"/>
    <property type="match status" value="1"/>
</dbReference>
<dbReference type="SUPFAM" id="SSF53474">
    <property type="entry name" value="alpha/beta-Hydrolases"/>
    <property type="match status" value="1"/>
</dbReference>
<organism evidence="2 3">
    <name type="scientific">Cadophora malorum</name>
    <dbReference type="NCBI Taxonomy" id="108018"/>
    <lineage>
        <taxon>Eukaryota</taxon>
        <taxon>Fungi</taxon>
        <taxon>Dikarya</taxon>
        <taxon>Ascomycota</taxon>
        <taxon>Pezizomycotina</taxon>
        <taxon>Leotiomycetes</taxon>
        <taxon>Helotiales</taxon>
        <taxon>Ploettnerulaceae</taxon>
        <taxon>Cadophora</taxon>
    </lineage>
</organism>
<dbReference type="InterPro" id="IPR029058">
    <property type="entry name" value="AB_hydrolase_fold"/>
</dbReference>
<reference evidence="2" key="1">
    <citation type="submission" date="2021-02" db="EMBL/GenBank/DDBJ databases">
        <title>Genome sequence Cadophora malorum strain M34.</title>
        <authorList>
            <person name="Stefanovic E."/>
            <person name="Vu D."/>
            <person name="Scully C."/>
            <person name="Dijksterhuis J."/>
            <person name="Roader J."/>
            <person name="Houbraken J."/>
        </authorList>
    </citation>
    <scope>NUCLEOTIDE SEQUENCE</scope>
    <source>
        <strain evidence="2">M34</strain>
    </source>
</reference>
<dbReference type="Pfam" id="PF12697">
    <property type="entry name" value="Abhydrolase_6"/>
    <property type="match status" value="1"/>
</dbReference>
<evidence type="ECO:0000259" key="1">
    <source>
        <dbReference type="Pfam" id="PF12697"/>
    </source>
</evidence>
<dbReference type="GO" id="GO:0016020">
    <property type="term" value="C:membrane"/>
    <property type="evidence" value="ECO:0007669"/>
    <property type="project" value="TreeGrafter"/>
</dbReference>
<dbReference type="InterPro" id="IPR050266">
    <property type="entry name" value="AB_hydrolase_sf"/>
</dbReference>
<keyword evidence="3" id="KW-1185">Reference proteome</keyword>
<dbReference type="OrthoDB" id="408373at2759"/>
<name>A0A8H7TAS9_9HELO</name>
<sequence length="268" mass="30495">MATPAVEKTIVFNERKVTYYHHSPPSNTHQALIFIHGWTCSSTLWTAQSPLLTTYPSILIDLPGHGASSPPALPFSLELFARSILAVLEAENIKKAILIGHSMGGPVCTMFLRLFPSIVSGIIYIDSFFNLPQSRLNITDRQILRENLQNDEFFNSQVEALLSHGSQTSPAIKKKVKDVMLATSTYTRANATTTDVLPHLWRADEVFDIPALHVLGPMRKYSDDRWLFHLPRLETNFWEDYGHFPFLEDPVRFNDEVVEFLERHKLFG</sequence>
<dbReference type="InterPro" id="IPR000073">
    <property type="entry name" value="AB_hydrolase_1"/>
</dbReference>
<dbReference type="GO" id="GO:0047372">
    <property type="term" value="F:monoacylglycerol lipase activity"/>
    <property type="evidence" value="ECO:0007669"/>
    <property type="project" value="TreeGrafter"/>
</dbReference>
<dbReference type="PANTHER" id="PTHR43798">
    <property type="entry name" value="MONOACYLGLYCEROL LIPASE"/>
    <property type="match status" value="1"/>
</dbReference>
<dbReference type="Proteomes" id="UP000664132">
    <property type="component" value="Unassembled WGS sequence"/>
</dbReference>
<dbReference type="EMBL" id="JAFJYH010000136">
    <property type="protein sequence ID" value="KAG4418144.1"/>
    <property type="molecule type" value="Genomic_DNA"/>
</dbReference>
<dbReference type="AlphaFoldDB" id="A0A8H7TAS9"/>
<accession>A0A8H7TAS9</accession>
<dbReference type="PANTHER" id="PTHR43798:SF33">
    <property type="entry name" value="HYDROLASE, PUTATIVE (AFU_ORTHOLOGUE AFUA_2G14860)-RELATED"/>
    <property type="match status" value="1"/>
</dbReference>